<dbReference type="EMBL" id="SJPF01000001">
    <property type="protein sequence ID" value="TWT39530.1"/>
    <property type="molecule type" value="Genomic_DNA"/>
</dbReference>
<gene>
    <name evidence="6" type="ORF">Enr8_12300</name>
</gene>
<evidence type="ECO:0000313" key="7">
    <source>
        <dbReference type="Proteomes" id="UP000318878"/>
    </source>
</evidence>
<keyword evidence="6" id="KW-0413">Isomerase</keyword>
<evidence type="ECO:0000256" key="4">
    <source>
        <dbReference type="ARBA" id="ARBA00029440"/>
    </source>
</evidence>
<comment type="caution">
    <text evidence="6">The sequence shown here is derived from an EMBL/GenBank/DDBJ whole genome shotgun (WGS) entry which is preliminary data.</text>
</comment>
<evidence type="ECO:0000256" key="3">
    <source>
        <dbReference type="ARBA" id="ARBA00023102"/>
    </source>
</evidence>
<dbReference type="GO" id="GO:0000105">
    <property type="term" value="P:L-histidine biosynthetic process"/>
    <property type="evidence" value="ECO:0007669"/>
    <property type="project" value="UniProtKB-KW"/>
</dbReference>
<dbReference type="AlphaFoldDB" id="A0A5C5VND3"/>
<proteinExistence type="inferred from homology"/>
<evidence type="ECO:0000256" key="5">
    <source>
        <dbReference type="RuleBase" id="RU003657"/>
    </source>
</evidence>
<protein>
    <submittedName>
        <fullName evidence="6">1-(5-phosphoribosyl)-5-[(5-phosphoribosylamino)methylideneamino] imidazole-4-carboxamide isomerase</fullName>
    </submittedName>
</protein>
<reference evidence="6 7" key="1">
    <citation type="submission" date="2019-02" db="EMBL/GenBank/DDBJ databases">
        <title>Deep-cultivation of Planctomycetes and their phenomic and genomic characterization uncovers novel biology.</title>
        <authorList>
            <person name="Wiegand S."/>
            <person name="Jogler M."/>
            <person name="Boedeker C."/>
            <person name="Pinto D."/>
            <person name="Vollmers J."/>
            <person name="Rivas-Marin E."/>
            <person name="Kohn T."/>
            <person name="Peeters S.H."/>
            <person name="Heuer A."/>
            <person name="Rast P."/>
            <person name="Oberbeckmann S."/>
            <person name="Bunk B."/>
            <person name="Jeske O."/>
            <person name="Meyerdierks A."/>
            <person name="Storesund J.E."/>
            <person name="Kallscheuer N."/>
            <person name="Luecker S."/>
            <person name="Lage O.M."/>
            <person name="Pohl T."/>
            <person name="Merkel B.J."/>
            <person name="Hornburger P."/>
            <person name="Mueller R.-W."/>
            <person name="Bruemmer F."/>
            <person name="Labrenz M."/>
            <person name="Spormann A.M."/>
            <person name="Op Den Camp H."/>
            <person name="Overmann J."/>
            <person name="Amann R."/>
            <person name="Jetten M.S.M."/>
            <person name="Mascher T."/>
            <person name="Medema M.H."/>
            <person name="Devos D.P."/>
            <person name="Kaster A.-K."/>
            <person name="Ovreas L."/>
            <person name="Rohde M."/>
            <person name="Galperin M.Y."/>
            <person name="Jogler C."/>
        </authorList>
    </citation>
    <scope>NUCLEOTIDE SEQUENCE [LARGE SCALE GENOMIC DNA]</scope>
    <source>
        <strain evidence="6 7">Enr8</strain>
    </source>
</reference>
<name>A0A5C5VND3_9BACT</name>
<keyword evidence="7" id="KW-1185">Reference proteome</keyword>
<evidence type="ECO:0000256" key="2">
    <source>
        <dbReference type="ARBA" id="ARBA00022605"/>
    </source>
</evidence>
<keyword evidence="2 5" id="KW-0028">Amino-acid biosynthesis</keyword>
<accession>A0A5C5VND3</accession>
<keyword evidence="3 5" id="KW-0368">Histidine biosynthesis</keyword>
<dbReference type="InterPro" id="IPR013785">
    <property type="entry name" value="Aldolase_TIM"/>
</dbReference>
<dbReference type="Pfam" id="PF00977">
    <property type="entry name" value="His_biosynth"/>
    <property type="match status" value="1"/>
</dbReference>
<dbReference type="InterPro" id="IPR011060">
    <property type="entry name" value="RibuloseP-bd_barrel"/>
</dbReference>
<dbReference type="SUPFAM" id="SSF51366">
    <property type="entry name" value="Ribulose-phoshate binding barrel"/>
    <property type="match status" value="1"/>
</dbReference>
<evidence type="ECO:0000313" key="6">
    <source>
        <dbReference type="EMBL" id="TWT39530.1"/>
    </source>
</evidence>
<dbReference type="GO" id="GO:0016853">
    <property type="term" value="F:isomerase activity"/>
    <property type="evidence" value="ECO:0007669"/>
    <property type="project" value="UniProtKB-KW"/>
</dbReference>
<comment type="pathway">
    <text evidence="4">Amino-acid biosynthesis.</text>
</comment>
<comment type="similarity">
    <text evidence="1 5">Belongs to the HisA/HisF family.</text>
</comment>
<sequence length="228" mass="24841">MRGVGGVRNRYRPIESRLCSSADPGDVAAAMASRFGFRDIYVADLDAIVDQSPQWESWRKITGAGLQLHLDAHLAFANDCQRVLDVLGEEGIASLIVGLETLGRWEDLREIANAFGGRATFSLDLRHGRPLKIVGGAIRAEEIAEKAVDCGVRRVVLLDLVQVGEGRGTGTETLCRELASQYEEIEWITGGGIRSLKEIAWQRTIGASRVLVSSALHQDEKILMGSGE</sequence>
<dbReference type="Gene3D" id="3.20.20.70">
    <property type="entry name" value="Aldolase class I"/>
    <property type="match status" value="1"/>
</dbReference>
<organism evidence="6 7">
    <name type="scientific">Blastopirellula retiformator</name>
    <dbReference type="NCBI Taxonomy" id="2527970"/>
    <lineage>
        <taxon>Bacteria</taxon>
        <taxon>Pseudomonadati</taxon>
        <taxon>Planctomycetota</taxon>
        <taxon>Planctomycetia</taxon>
        <taxon>Pirellulales</taxon>
        <taxon>Pirellulaceae</taxon>
        <taxon>Blastopirellula</taxon>
    </lineage>
</organism>
<dbReference type="Proteomes" id="UP000318878">
    <property type="component" value="Unassembled WGS sequence"/>
</dbReference>
<evidence type="ECO:0000256" key="1">
    <source>
        <dbReference type="ARBA" id="ARBA00009667"/>
    </source>
</evidence>
<dbReference type="InterPro" id="IPR006062">
    <property type="entry name" value="His_biosynth"/>
</dbReference>